<evidence type="ECO:0000313" key="3">
    <source>
        <dbReference type="Ensembl" id="ENSEASP00005026998.1"/>
    </source>
</evidence>
<proteinExistence type="predicted"/>
<dbReference type="PANTHER" id="PTHR22106:SF5">
    <property type="entry name" value="COILED-COIL DOMAIN-CONTAINING PROTEIN 78"/>
    <property type="match status" value="1"/>
</dbReference>
<dbReference type="AlphaFoldDB" id="A0A8C4MHU3"/>
<keyword evidence="1" id="KW-0175">Coiled coil</keyword>
<sequence length="292" mass="32058">MGKAQQRTVHRVTVPKGQRKSPTLGPPEPHVHVCRAALGQQLQGAREEARTAGQRLAAQAVVRPSTTCFEIRCRGPCKLSKGPPHRTSVQSRLHPQVLSTCQGQLRQAEAENARLQLQLKRLNEEYAIRLQRCARAVAEYANDAGQAPTAATLRTFLDTTLEDIRAAHHSREQQLARAAHAYRKRLADLSRRHEELLAAHSVPQALADPNGAPGTPKATFDAAISNLEPLPLHLITQLGHLWEDQARLEMQPRKLQAQVTPPCYPTLALGHRTPELTSGSIPGSAKPQPHSL</sequence>
<dbReference type="InterPro" id="IPR039873">
    <property type="entry name" value="CCDC78"/>
</dbReference>
<dbReference type="Ensembl" id="ENSEAST00005029308.1">
    <property type="protein sequence ID" value="ENSEASP00005026998.1"/>
    <property type="gene ID" value="ENSEASG00005018396.1"/>
</dbReference>
<name>A0A8C4MHU3_EQUAS</name>
<feature type="coiled-coil region" evidence="1">
    <location>
        <begin position="98"/>
        <end position="132"/>
    </location>
</feature>
<accession>A0A8C4MHU3</accession>
<dbReference type="PANTHER" id="PTHR22106">
    <property type="entry name" value="COILED-COIL DOMAIN-CONTAINING PROTEIN 78"/>
    <property type="match status" value="1"/>
</dbReference>
<reference evidence="3" key="1">
    <citation type="submission" date="2023-03" db="UniProtKB">
        <authorList>
            <consortium name="Ensembl"/>
        </authorList>
    </citation>
    <scope>IDENTIFICATION</scope>
</reference>
<feature type="region of interest" description="Disordered" evidence="2">
    <location>
        <begin position="268"/>
        <end position="292"/>
    </location>
</feature>
<evidence type="ECO:0000256" key="2">
    <source>
        <dbReference type="SAM" id="MobiDB-lite"/>
    </source>
</evidence>
<organism evidence="3">
    <name type="scientific">Equus asinus asinus</name>
    <dbReference type="NCBI Taxonomy" id="83772"/>
    <lineage>
        <taxon>Eukaryota</taxon>
        <taxon>Metazoa</taxon>
        <taxon>Chordata</taxon>
        <taxon>Craniata</taxon>
        <taxon>Vertebrata</taxon>
        <taxon>Euteleostomi</taxon>
        <taxon>Mammalia</taxon>
        <taxon>Eutheria</taxon>
        <taxon>Laurasiatheria</taxon>
        <taxon>Perissodactyla</taxon>
        <taxon>Equidae</taxon>
        <taxon>Equus</taxon>
    </lineage>
</organism>
<evidence type="ECO:0000256" key="1">
    <source>
        <dbReference type="SAM" id="Coils"/>
    </source>
</evidence>
<evidence type="ECO:0008006" key="4">
    <source>
        <dbReference type="Google" id="ProtNLM"/>
    </source>
</evidence>
<feature type="region of interest" description="Disordered" evidence="2">
    <location>
        <begin position="1"/>
        <end position="29"/>
    </location>
</feature>
<protein>
    <recommendedName>
        <fullName evidence="4">Coiled-coil domain containing 78</fullName>
    </recommendedName>
</protein>
<dbReference type="GO" id="GO:0005737">
    <property type="term" value="C:cytoplasm"/>
    <property type="evidence" value="ECO:0007669"/>
    <property type="project" value="TreeGrafter"/>
</dbReference>